<dbReference type="Proteomes" id="UP000765509">
    <property type="component" value="Unassembled WGS sequence"/>
</dbReference>
<evidence type="ECO:0000313" key="3">
    <source>
        <dbReference type="Proteomes" id="UP000765509"/>
    </source>
</evidence>
<dbReference type="AlphaFoldDB" id="A0A9Q3DWY4"/>
<protein>
    <submittedName>
        <fullName evidence="2">Uncharacterized protein</fullName>
    </submittedName>
</protein>
<comment type="caution">
    <text evidence="2">The sequence shown here is derived from an EMBL/GenBank/DDBJ whole genome shotgun (WGS) entry which is preliminary data.</text>
</comment>
<keyword evidence="3" id="KW-1185">Reference proteome</keyword>
<feature type="compositionally biased region" description="Basic and acidic residues" evidence="1">
    <location>
        <begin position="1"/>
        <end position="10"/>
    </location>
</feature>
<gene>
    <name evidence="2" type="ORF">O181_051335</name>
</gene>
<evidence type="ECO:0000256" key="1">
    <source>
        <dbReference type="SAM" id="MobiDB-lite"/>
    </source>
</evidence>
<feature type="region of interest" description="Disordered" evidence="1">
    <location>
        <begin position="1"/>
        <end position="25"/>
    </location>
</feature>
<sequence>MRRKGVDDLNKLLNKTNDQSGKPGKRCFFKDSRAGEGKDRHRENLSEEIVTSSAAWYTGTLSTVSTPSTLNSSKVLTVHHSRHDCSLQCMYVPNCYLDGTFSNINPVLGRCSSFDGKQSVDFLALLCHTDPNKTTLDMWSRQGS</sequence>
<reference evidence="2" key="1">
    <citation type="submission" date="2021-03" db="EMBL/GenBank/DDBJ databases">
        <title>Draft genome sequence of rust myrtle Austropuccinia psidii MF-1, a brazilian biotype.</title>
        <authorList>
            <person name="Quecine M.C."/>
            <person name="Pachon D.M.R."/>
            <person name="Bonatelli M.L."/>
            <person name="Correr F.H."/>
            <person name="Franceschini L.M."/>
            <person name="Leite T.F."/>
            <person name="Margarido G.R.A."/>
            <person name="Almeida C.A."/>
            <person name="Ferrarezi J.A."/>
            <person name="Labate C.A."/>
        </authorList>
    </citation>
    <scope>NUCLEOTIDE SEQUENCE</scope>
    <source>
        <strain evidence="2">MF-1</strain>
    </source>
</reference>
<evidence type="ECO:0000313" key="2">
    <source>
        <dbReference type="EMBL" id="MBW0511620.1"/>
    </source>
</evidence>
<accession>A0A9Q3DWY4</accession>
<dbReference type="EMBL" id="AVOT02022294">
    <property type="protein sequence ID" value="MBW0511620.1"/>
    <property type="molecule type" value="Genomic_DNA"/>
</dbReference>
<name>A0A9Q3DWY4_9BASI</name>
<proteinExistence type="predicted"/>
<organism evidence="2 3">
    <name type="scientific">Austropuccinia psidii MF-1</name>
    <dbReference type="NCBI Taxonomy" id="1389203"/>
    <lineage>
        <taxon>Eukaryota</taxon>
        <taxon>Fungi</taxon>
        <taxon>Dikarya</taxon>
        <taxon>Basidiomycota</taxon>
        <taxon>Pucciniomycotina</taxon>
        <taxon>Pucciniomycetes</taxon>
        <taxon>Pucciniales</taxon>
        <taxon>Sphaerophragmiaceae</taxon>
        <taxon>Austropuccinia</taxon>
    </lineage>
</organism>